<evidence type="ECO:0000256" key="2">
    <source>
        <dbReference type="SAM" id="Phobius"/>
    </source>
</evidence>
<keyword evidence="2" id="KW-0472">Membrane</keyword>
<evidence type="ECO:0000313" key="3">
    <source>
        <dbReference type="EMBL" id="ARU57776.1"/>
    </source>
</evidence>
<protein>
    <submittedName>
        <fullName evidence="3">Na+/H+ antiporter subunit MnhG</fullName>
    </submittedName>
</protein>
<dbReference type="PANTHER" id="PTHR34703">
    <property type="entry name" value="ANTIPORTER SUBUNIT MNHG2-RELATED"/>
    <property type="match status" value="1"/>
</dbReference>
<dbReference type="AlphaFoldDB" id="A0A1Y0IDD2"/>
<dbReference type="GO" id="GO:0015385">
    <property type="term" value="F:sodium:proton antiporter activity"/>
    <property type="evidence" value="ECO:0007669"/>
    <property type="project" value="TreeGrafter"/>
</dbReference>
<dbReference type="KEGG" id="ome:OLMES_3755"/>
<dbReference type="PANTHER" id="PTHR34703:SF1">
    <property type="entry name" value="ANTIPORTER SUBUNIT MNHG2-RELATED"/>
    <property type="match status" value="1"/>
</dbReference>
<sequence>MTWIWDGLSWLLLIGGVFFGISGALGLFRFPDFYTRVHAASITDSMATLLIISGLLFQAGWSLVSVKLLLILLFLLITSPTASHALAKAARHGGLLTIPEHVSPQIPLERSAPDGQSPEAPNG</sequence>
<feature type="transmembrane region" description="Helical" evidence="2">
    <location>
        <begin position="48"/>
        <end position="77"/>
    </location>
</feature>
<keyword evidence="2" id="KW-1133">Transmembrane helix</keyword>
<dbReference type="Proteomes" id="UP000196027">
    <property type="component" value="Chromosome"/>
</dbReference>
<accession>A0A1Y0IDD2</accession>
<evidence type="ECO:0000256" key="1">
    <source>
        <dbReference type="SAM" id="MobiDB-lite"/>
    </source>
</evidence>
<proteinExistence type="predicted"/>
<gene>
    <name evidence="3" type="ORF">OLMES_3755</name>
</gene>
<keyword evidence="2" id="KW-0812">Transmembrane</keyword>
<feature type="region of interest" description="Disordered" evidence="1">
    <location>
        <begin position="102"/>
        <end position="123"/>
    </location>
</feature>
<dbReference type="OrthoDB" id="9813804at2"/>
<organism evidence="3 4">
    <name type="scientific">Oleiphilus messinensis</name>
    <dbReference type="NCBI Taxonomy" id="141451"/>
    <lineage>
        <taxon>Bacteria</taxon>
        <taxon>Pseudomonadati</taxon>
        <taxon>Pseudomonadota</taxon>
        <taxon>Gammaproteobacteria</taxon>
        <taxon>Oceanospirillales</taxon>
        <taxon>Oleiphilaceae</taxon>
        <taxon>Oleiphilus</taxon>
    </lineage>
</organism>
<dbReference type="RefSeq" id="WP_087462635.1">
    <property type="nucleotide sequence ID" value="NZ_CP021425.1"/>
</dbReference>
<name>A0A1Y0IDD2_9GAMM</name>
<dbReference type="EMBL" id="CP021425">
    <property type="protein sequence ID" value="ARU57776.1"/>
    <property type="molecule type" value="Genomic_DNA"/>
</dbReference>
<keyword evidence="4" id="KW-1185">Reference proteome</keyword>
<reference evidence="3 4" key="1">
    <citation type="submission" date="2017-05" db="EMBL/GenBank/DDBJ databases">
        <title>Genomic insights into alkan degradation activity of Oleiphilus messinensis.</title>
        <authorList>
            <person name="Kozyavkin S.A."/>
            <person name="Slesarev A.I."/>
            <person name="Golyshin P.N."/>
            <person name="Korzhenkov A."/>
            <person name="Golyshina O.N."/>
            <person name="Toshchakov S.V."/>
        </authorList>
    </citation>
    <scope>NUCLEOTIDE SEQUENCE [LARGE SCALE GENOMIC DNA]</scope>
    <source>
        <strain evidence="3 4">ME102</strain>
    </source>
</reference>
<dbReference type="InterPro" id="IPR005133">
    <property type="entry name" value="PhaG_MnhG_YufB"/>
</dbReference>
<evidence type="ECO:0000313" key="4">
    <source>
        <dbReference type="Proteomes" id="UP000196027"/>
    </source>
</evidence>
<feature type="transmembrane region" description="Helical" evidence="2">
    <location>
        <begin position="7"/>
        <end position="28"/>
    </location>
</feature>
<dbReference type="NCBIfam" id="TIGR01300">
    <property type="entry name" value="CPA3_mnhG_phaG"/>
    <property type="match status" value="1"/>
</dbReference>
<dbReference type="Pfam" id="PF03334">
    <property type="entry name" value="PhaG_MnhG_YufB"/>
    <property type="match status" value="1"/>
</dbReference>